<evidence type="ECO:0000313" key="1">
    <source>
        <dbReference type="EMBL" id="KAG5192187.1"/>
    </source>
</evidence>
<sequence>MRKQAATVTIQMREGRTVKEAATAVFRMASPPHFRAVLVGKPLTGTMQSVGTCQLYIQLKKPAHAHILEERVTDALRGVAQNIANSWNYGNIEWPEEPLVTEGELVRPGRVPVAARNPEVLQDMLRASDGGDVVSGMADWSGDELRGVVERMYTDNERMQGELETAAAKMESNKVDAEFNDLWLQYAPDNRNLNDRAEWRGKLLQDYLYTSFPEIFWEEVVAGKSFKAALNSVKMLPQQAFMERFMD</sequence>
<dbReference type="EMBL" id="JAFCMP010000009">
    <property type="protein sequence ID" value="KAG5192187.1"/>
    <property type="molecule type" value="Genomic_DNA"/>
</dbReference>
<comment type="caution">
    <text evidence="1">The sequence shown here is derived from an EMBL/GenBank/DDBJ whole genome shotgun (WGS) entry which is preliminary data.</text>
</comment>
<name>A0A835ZHB4_9STRA</name>
<keyword evidence="2" id="KW-1185">Reference proteome</keyword>
<reference evidence="1" key="1">
    <citation type="submission" date="2021-02" db="EMBL/GenBank/DDBJ databases">
        <title>First Annotated Genome of the Yellow-green Alga Tribonema minus.</title>
        <authorList>
            <person name="Mahan K.M."/>
        </authorList>
    </citation>
    <scope>NUCLEOTIDE SEQUENCE</scope>
    <source>
        <strain evidence="1">UTEX B ZZ1240</strain>
    </source>
</reference>
<proteinExistence type="predicted"/>
<protein>
    <submittedName>
        <fullName evidence="1">Uncharacterized protein</fullName>
    </submittedName>
</protein>
<organism evidence="1 2">
    <name type="scientific">Tribonema minus</name>
    <dbReference type="NCBI Taxonomy" id="303371"/>
    <lineage>
        <taxon>Eukaryota</taxon>
        <taxon>Sar</taxon>
        <taxon>Stramenopiles</taxon>
        <taxon>Ochrophyta</taxon>
        <taxon>PX clade</taxon>
        <taxon>Xanthophyceae</taxon>
        <taxon>Tribonematales</taxon>
        <taxon>Tribonemataceae</taxon>
        <taxon>Tribonema</taxon>
    </lineage>
</organism>
<gene>
    <name evidence="1" type="ORF">JKP88DRAFT_293872</name>
</gene>
<evidence type="ECO:0000313" key="2">
    <source>
        <dbReference type="Proteomes" id="UP000664859"/>
    </source>
</evidence>
<accession>A0A835ZHB4</accession>
<dbReference type="Proteomes" id="UP000664859">
    <property type="component" value="Unassembled WGS sequence"/>
</dbReference>
<dbReference type="AlphaFoldDB" id="A0A835ZHB4"/>